<comment type="caution">
    <text evidence="4">The sequence shown here is derived from an EMBL/GenBank/DDBJ whole genome shotgun (WGS) entry which is preliminary data.</text>
</comment>
<feature type="region of interest" description="Disordered" evidence="1">
    <location>
        <begin position="36"/>
        <end position="65"/>
    </location>
</feature>
<accession>A0A4Y3TQ95</accession>
<dbReference type="InterPro" id="IPR011008">
    <property type="entry name" value="Dimeric_a/b-barrel"/>
</dbReference>
<reference evidence="4 5" key="1">
    <citation type="submission" date="2019-06" db="EMBL/GenBank/DDBJ databases">
        <title>Whole genome shotgun sequence of Acetobacter orleanensis NBRC 13752.</title>
        <authorList>
            <person name="Hosoyama A."/>
            <person name="Uohara A."/>
            <person name="Ohji S."/>
            <person name="Ichikawa N."/>
        </authorList>
    </citation>
    <scope>NUCLEOTIDE SEQUENCE [LARGE SCALE GENOMIC DNA]</scope>
    <source>
        <strain evidence="4 5">NBRC 13752</strain>
    </source>
</reference>
<evidence type="ECO:0000313" key="4">
    <source>
        <dbReference type="EMBL" id="GEB83629.1"/>
    </source>
</evidence>
<protein>
    <recommendedName>
        <fullName evidence="3">Stress-response A/B barrel domain-containing protein</fullName>
    </recommendedName>
</protein>
<evidence type="ECO:0000256" key="1">
    <source>
        <dbReference type="SAM" id="MobiDB-lite"/>
    </source>
</evidence>
<dbReference type="AlphaFoldDB" id="A0A4Y3TQ95"/>
<gene>
    <name evidence="4" type="ORF">AOR01nite_21060</name>
</gene>
<dbReference type="Pfam" id="PF07876">
    <property type="entry name" value="Dabb"/>
    <property type="match status" value="1"/>
</dbReference>
<dbReference type="RefSeq" id="WP_244463390.1">
    <property type="nucleotide sequence ID" value="NZ_BJMU01000014.1"/>
</dbReference>
<dbReference type="Gene3D" id="3.30.70.100">
    <property type="match status" value="1"/>
</dbReference>
<feature type="signal peptide" evidence="2">
    <location>
        <begin position="1"/>
        <end position="33"/>
    </location>
</feature>
<feature type="compositionally biased region" description="Low complexity" evidence="1">
    <location>
        <begin position="50"/>
        <end position="65"/>
    </location>
</feature>
<evidence type="ECO:0000259" key="3">
    <source>
        <dbReference type="PROSITE" id="PS51502"/>
    </source>
</evidence>
<dbReference type="Proteomes" id="UP000317617">
    <property type="component" value="Unassembled WGS sequence"/>
</dbReference>
<dbReference type="SUPFAM" id="SSF54909">
    <property type="entry name" value="Dimeric alpha+beta barrel"/>
    <property type="match status" value="1"/>
</dbReference>
<evidence type="ECO:0000256" key="2">
    <source>
        <dbReference type="SAM" id="SignalP"/>
    </source>
</evidence>
<dbReference type="InterPro" id="IPR013097">
    <property type="entry name" value="Dabb"/>
</dbReference>
<keyword evidence="5" id="KW-1185">Reference proteome</keyword>
<sequence>MSRGPSLKTAPRLTALTTLACVQALLLTGPALSAPVPQNAAQPSSPPPSSATRSSATPSALDAAALAAQREQRAVGVARFTAPDYKPGLLRHMVMFAFRPGTTAAQRAEVTRRFIALASLSRRPDGKPVVTSIETGAQNSGENTDLGLEQGYLVTFASEGDRNFYVGRPIVTEPRFFDPAHDAFKTFAAPYLTKGVVFDFTPGAPAVP</sequence>
<dbReference type="EMBL" id="BJMU01000014">
    <property type="protein sequence ID" value="GEB83629.1"/>
    <property type="molecule type" value="Genomic_DNA"/>
</dbReference>
<organism evidence="4 5">
    <name type="scientific">Acetobacter orleanensis</name>
    <dbReference type="NCBI Taxonomy" id="104099"/>
    <lineage>
        <taxon>Bacteria</taxon>
        <taxon>Pseudomonadati</taxon>
        <taxon>Pseudomonadota</taxon>
        <taxon>Alphaproteobacteria</taxon>
        <taxon>Acetobacterales</taxon>
        <taxon>Acetobacteraceae</taxon>
        <taxon>Acetobacter</taxon>
    </lineage>
</organism>
<feature type="chain" id="PRO_5021278463" description="Stress-response A/B barrel domain-containing protein" evidence="2">
    <location>
        <begin position="34"/>
        <end position="208"/>
    </location>
</feature>
<name>A0A4Y3TQ95_9PROT</name>
<proteinExistence type="predicted"/>
<dbReference type="STRING" id="104099.AD949_03705"/>
<keyword evidence="2" id="KW-0732">Signal</keyword>
<dbReference type="PROSITE" id="PS51502">
    <property type="entry name" value="S_R_A_B_BARREL"/>
    <property type="match status" value="1"/>
</dbReference>
<feature type="domain" description="Stress-response A/B barrel" evidence="3">
    <location>
        <begin position="90"/>
        <end position="200"/>
    </location>
</feature>
<dbReference type="SMART" id="SM00886">
    <property type="entry name" value="Dabb"/>
    <property type="match status" value="1"/>
</dbReference>
<evidence type="ECO:0000313" key="5">
    <source>
        <dbReference type="Proteomes" id="UP000317617"/>
    </source>
</evidence>